<dbReference type="Proteomes" id="UP000756132">
    <property type="component" value="Chromosome 6"/>
</dbReference>
<feature type="compositionally biased region" description="Basic and acidic residues" evidence="1">
    <location>
        <begin position="226"/>
        <end position="238"/>
    </location>
</feature>
<dbReference type="GeneID" id="71987270"/>
<proteinExistence type="predicted"/>
<accession>A0A9Q8PA94</accession>
<reference evidence="2" key="2">
    <citation type="journal article" date="2022" name="Microb. Genom.">
        <title>A chromosome-scale genome assembly of the tomato pathogen Cladosporium fulvum reveals a compartmentalized genome architecture and the presence of a dispensable chromosome.</title>
        <authorList>
            <person name="Zaccaron A.Z."/>
            <person name="Chen L.H."/>
            <person name="Samaras A."/>
            <person name="Stergiopoulos I."/>
        </authorList>
    </citation>
    <scope>NUCLEOTIDE SEQUENCE</scope>
    <source>
        <strain evidence="2">Race5_Kim</strain>
    </source>
</reference>
<evidence type="ECO:0000313" key="3">
    <source>
        <dbReference type="Proteomes" id="UP000756132"/>
    </source>
</evidence>
<gene>
    <name evidence="2" type="ORF">CLAFUR5_07392</name>
</gene>
<protein>
    <submittedName>
        <fullName evidence="2">Uncharacterized protein</fullName>
    </submittedName>
</protein>
<keyword evidence="3" id="KW-1185">Reference proteome</keyword>
<dbReference type="RefSeq" id="XP_047763137.1">
    <property type="nucleotide sequence ID" value="XM_047906540.1"/>
</dbReference>
<feature type="region of interest" description="Disordered" evidence="1">
    <location>
        <begin position="164"/>
        <end position="238"/>
    </location>
</feature>
<reference evidence="2" key="1">
    <citation type="submission" date="2021-12" db="EMBL/GenBank/DDBJ databases">
        <authorList>
            <person name="Zaccaron A."/>
            <person name="Stergiopoulos I."/>
        </authorList>
    </citation>
    <scope>NUCLEOTIDE SEQUENCE</scope>
    <source>
        <strain evidence="2">Race5_Kim</strain>
    </source>
</reference>
<organism evidence="2 3">
    <name type="scientific">Passalora fulva</name>
    <name type="common">Tomato leaf mold</name>
    <name type="synonym">Cladosporium fulvum</name>
    <dbReference type="NCBI Taxonomy" id="5499"/>
    <lineage>
        <taxon>Eukaryota</taxon>
        <taxon>Fungi</taxon>
        <taxon>Dikarya</taxon>
        <taxon>Ascomycota</taxon>
        <taxon>Pezizomycotina</taxon>
        <taxon>Dothideomycetes</taxon>
        <taxon>Dothideomycetidae</taxon>
        <taxon>Mycosphaerellales</taxon>
        <taxon>Mycosphaerellaceae</taxon>
        <taxon>Fulvia</taxon>
    </lineage>
</organism>
<evidence type="ECO:0000313" key="2">
    <source>
        <dbReference type="EMBL" id="UJO18771.1"/>
    </source>
</evidence>
<feature type="compositionally biased region" description="Basic and acidic residues" evidence="1">
    <location>
        <begin position="164"/>
        <end position="193"/>
    </location>
</feature>
<name>A0A9Q8PA94_PASFU</name>
<dbReference type="EMBL" id="CP090168">
    <property type="protein sequence ID" value="UJO18771.1"/>
    <property type="molecule type" value="Genomic_DNA"/>
</dbReference>
<dbReference type="AlphaFoldDB" id="A0A9Q8PA94"/>
<evidence type="ECO:0000256" key="1">
    <source>
        <dbReference type="SAM" id="MobiDB-lite"/>
    </source>
</evidence>
<dbReference type="KEGG" id="ffu:CLAFUR5_07392"/>
<feature type="compositionally biased region" description="Basic residues" evidence="1">
    <location>
        <begin position="194"/>
        <end position="206"/>
    </location>
</feature>
<sequence length="238" mass="26104">MKRLDAAPCFSLVHARACDALTIGDGGSSGRWMLSNECAGRLFARRSNGPRPFHAIRRATKRTNGGAICAICNMFLWFVKRSGLRCVAKPGEGIDYAGNADRAFTKRTFLMCHFHAPSTTSRDCQTSIRGQSTLRPGLHPRIIRATMVSTRNSIAVDSAKTTPVKKERTRPAKITKHGERSTPGKAADLDAKLKSKRAKRRSRVAARIKDKGLTRRAAAAAKTKNRTIEEAEAKVDES</sequence>